<dbReference type="Pfam" id="PF10808">
    <property type="entry name" value="DUF2542"/>
    <property type="match status" value="1"/>
</dbReference>
<dbReference type="InterPro" id="IPR020155">
    <property type="entry name" value="Uncharacterised_YeiS"/>
</dbReference>
<protein>
    <submittedName>
        <fullName evidence="2">DUF2542 family protein</fullName>
    </submittedName>
</protein>
<dbReference type="AlphaFoldDB" id="A0AAX1WJK0"/>
<keyword evidence="1" id="KW-1133">Transmembrane helix</keyword>
<reference evidence="2 3" key="1">
    <citation type="submission" date="2018-10" db="EMBL/GenBank/DDBJ databases">
        <authorList>
            <person name="Vanduin D."/>
            <person name="Fouts D."/>
            <person name="Wright M."/>
            <person name="Sutton G."/>
            <person name="Nguyen K."/>
            <person name="Kreiswirth B."/>
            <person name="Chen L."/>
            <person name="Rojas L."/>
            <person name="Hujer A."/>
            <person name="Hujer K."/>
            <person name="Bonomo R."/>
            <person name="Adams M."/>
        </authorList>
    </citation>
    <scope>NUCLEOTIDE SEQUENCE [LARGE SCALE GENOMIC DNA]</scope>
    <source>
        <strain evidence="2 3">CRK0054</strain>
    </source>
</reference>
<proteinExistence type="predicted"/>
<dbReference type="EMBL" id="NEYZ02000044">
    <property type="protein sequence ID" value="RNT43152.1"/>
    <property type="molecule type" value="Genomic_DNA"/>
</dbReference>
<comment type="caution">
    <text evidence="2">The sequence shown here is derived from an EMBL/GenBank/DDBJ whole genome shotgun (WGS) entry which is preliminary data.</text>
</comment>
<dbReference type="GeneID" id="98907022"/>
<evidence type="ECO:0000256" key="1">
    <source>
        <dbReference type="SAM" id="Phobius"/>
    </source>
</evidence>
<name>A0AAX1WJK0_9ENTR</name>
<organism evidence="2 3">
    <name type="scientific">Enterobacter roggenkampii</name>
    <dbReference type="NCBI Taxonomy" id="1812935"/>
    <lineage>
        <taxon>Bacteria</taxon>
        <taxon>Pseudomonadati</taxon>
        <taxon>Pseudomonadota</taxon>
        <taxon>Gammaproteobacteria</taxon>
        <taxon>Enterobacterales</taxon>
        <taxon>Enterobacteriaceae</taxon>
        <taxon>Enterobacter</taxon>
        <taxon>Enterobacter cloacae complex</taxon>
    </lineage>
</organism>
<accession>A0AAX1WJK0</accession>
<dbReference type="Proteomes" id="UP000286098">
    <property type="component" value="Unassembled WGS sequence"/>
</dbReference>
<gene>
    <name evidence="2" type="ORF">B9059_008900</name>
</gene>
<keyword evidence="1" id="KW-0812">Transmembrane</keyword>
<dbReference type="GO" id="GO:0016020">
    <property type="term" value="C:membrane"/>
    <property type="evidence" value="ECO:0007669"/>
    <property type="project" value="InterPro"/>
</dbReference>
<keyword evidence="1" id="KW-0472">Membrane</keyword>
<feature type="transmembrane region" description="Helical" evidence="1">
    <location>
        <begin position="52"/>
        <end position="76"/>
    </location>
</feature>
<evidence type="ECO:0000313" key="3">
    <source>
        <dbReference type="Proteomes" id="UP000286098"/>
    </source>
</evidence>
<evidence type="ECO:0000313" key="2">
    <source>
        <dbReference type="EMBL" id="RNT43152.1"/>
    </source>
</evidence>
<dbReference type="RefSeq" id="WP_110915166.1">
    <property type="nucleotide sequence ID" value="NZ_CABMNO010000020.1"/>
</dbReference>
<sequence>MEWDTLLVLICVLLCGLWMIFHSAKALRSGVFVGWYKGTYENYYIYRSETPIYFYWYNTVFSLFGSFMIGLALYLLNGDYHFL</sequence>